<name>A0A4Y2A110_ARAVE</name>
<keyword evidence="2" id="KW-1185">Reference proteome</keyword>
<comment type="caution">
    <text evidence="1">The sequence shown here is derived from an EMBL/GenBank/DDBJ whole genome shotgun (WGS) entry which is preliminary data.</text>
</comment>
<sequence length="109" mass="12138">MLRAEQMTAVDKESLWGANADSFFKSSGPTSGKILARYQTEGGMLKGTVRGNQAQRTVIPIKIQFPSFANQFRSHSSFKNGPIEETVMSLHDGAHFKVGRLRKQDLNPR</sequence>
<protein>
    <submittedName>
        <fullName evidence="1">Uncharacterized protein</fullName>
    </submittedName>
</protein>
<dbReference type="AlphaFoldDB" id="A0A4Y2A110"/>
<gene>
    <name evidence="1" type="ORF">AVEN_159440_1</name>
</gene>
<proteinExistence type="predicted"/>
<organism evidence="1 2">
    <name type="scientific">Araneus ventricosus</name>
    <name type="common">Orbweaver spider</name>
    <name type="synonym">Epeira ventricosa</name>
    <dbReference type="NCBI Taxonomy" id="182803"/>
    <lineage>
        <taxon>Eukaryota</taxon>
        <taxon>Metazoa</taxon>
        <taxon>Ecdysozoa</taxon>
        <taxon>Arthropoda</taxon>
        <taxon>Chelicerata</taxon>
        <taxon>Arachnida</taxon>
        <taxon>Araneae</taxon>
        <taxon>Araneomorphae</taxon>
        <taxon>Entelegynae</taxon>
        <taxon>Araneoidea</taxon>
        <taxon>Araneidae</taxon>
        <taxon>Araneus</taxon>
    </lineage>
</organism>
<evidence type="ECO:0000313" key="1">
    <source>
        <dbReference type="EMBL" id="GBL73433.1"/>
    </source>
</evidence>
<accession>A0A4Y2A110</accession>
<dbReference type="EMBL" id="BGPR01000003">
    <property type="protein sequence ID" value="GBL73433.1"/>
    <property type="molecule type" value="Genomic_DNA"/>
</dbReference>
<dbReference type="Proteomes" id="UP000499080">
    <property type="component" value="Unassembled WGS sequence"/>
</dbReference>
<evidence type="ECO:0000313" key="2">
    <source>
        <dbReference type="Proteomes" id="UP000499080"/>
    </source>
</evidence>
<reference evidence="1 2" key="1">
    <citation type="journal article" date="2019" name="Sci. Rep.">
        <title>Orb-weaving spider Araneus ventricosus genome elucidates the spidroin gene catalogue.</title>
        <authorList>
            <person name="Kono N."/>
            <person name="Nakamura H."/>
            <person name="Ohtoshi R."/>
            <person name="Moran D.A.P."/>
            <person name="Shinohara A."/>
            <person name="Yoshida Y."/>
            <person name="Fujiwara M."/>
            <person name="Mori M."/>
            <person name="Tomita M."/>
            <person name="Arakawa K."/>
        </authorList>
    </citation>
    <scope>NUCLEOTIDE SEQUENCE [LARGE SCALE GENOMIC DNA]</scope>
</reference>